<feature type="domain" description="B box-type" evidence="1">
    <location>
        <begin position="8"/>
        <end position="53"/>
    </location>
</feature>
<dbReference type="Gene3D" id="3.30.160.60">
    <property type="entry name" value="Classic Zinc Finger"/>
    <property type="match status" value="1"/>
</dbReference>
<proteinExistence type="predicted"/>
<evidence type="ECO:0000313" key="2">
    <source>
        <dbReference type="EMBL" id="EKC21025.1"/>
    </source>
</evidence>
<dbReference type="InterPro" id="IPR011042">
    <property type="entry name" value="6-blade_b-propeller_TolB-like"/>
</dbReference>
<dbReference type="InterPro" id="IPR047153">
    <property type="entry name" value="TRIM45/56/19-like"/>
</dbReference>
<feature type="domain" description="B box-type" evidence="1">
    <location>
        <begin position="65"/>
        <end position="101"/>
    </location>
</feature>
<organism evidence="2">
    <name type="scientific">Magallana gigas</name>
    <name type="common">Pacific oyster</name>
    <name type="synonym">Crassostrea gigas</name>
    <dbReference type="NCBI Taxonomy" id="29159"/>
    <lineage>
        <taxon>Eukaryota</taxon>
        <taxon>Metazoa</taxon>
        <taxon>Spiralia</taxon>
        <taxon>Lophotrochozoa</taxon>
        <taxon>Mollusca</taxon>
        <taxon>Bivalvia</taxon>
        <taxon>Autobranchia</taxon>
        <taxon>Pteriomorphia</taxon>
        <taxon>Ostreida</taxon>
        <taxon>Ostreoidea</taxon>
        <taxon>Ostreidae</taxon>
        <taxon>Magallana</taxon>
    </lineage>
</organism>
<dbReference type="SUPFAM" id="SSF57845">
    <property type="entry name" value="B-box zinc-binding domain"/>
    <property type="match status" value="1"/>
</dbReference>
<dbReference type="PANTHER" id="PTHR25462">
    <property type="entry name" value="BONUS, ISOFORM C-RELATED"/>
    <property type="match status" value="1"/>
</dbReference>
<dbReference type="GO" id="GO:0008270">
    <property type="term" value="F:zinc ion binding"/>
    <property type="evidence" value="ECO:0007669"/>
    <property type="project" value="InterPro"/>
</dbReference>
<dbReference type="CDD" id="cd19756">
    <property type="entry name" value="Bbox2"/>
    <property type="match status" value="1"/>
</dbReference>
<name>K1PXB4_MAGGI</name>
<dbReference type="EMBL" id="JH816340">
    <property type="protein sequence ID" value="EKC21025.1"/>
    <property type="molecule type" value="Genomic_DNA"/>
</dbReference>
<dbReference type="PANTHER" id="PTHR25462:SF300">
    <property type="entry name" value="RING-TYPE DOMAIN-CONTAINING PROTEIN"/>
    <property type="match status" value="1"/>
</dbReference>
<protein>
    <submittedName>
        <fullName evidence="2">Tripartite motif-containing protein 2</fullName>
    </submittedName>
</protein>
<dbReference type="InParanoid" id="K1PXB4"/>
<dbReference type="Pfam" id="PF00643">
    <property type="entry name" value="zf-B_box"/>
    <property type="match status" value="1"/>
</dbReference>
<gene>
    <name evidence="2" type="ORF">CGI_10004805</name>
</gene>
<dbReference type="InterPro" id="IPR000315">
    <property type="entry name" value="Znf_B-box"/>
</dbReference>
<dbReference type="PROSITE" id="PS50119">
    <property type="entry name" value="ZF_BBOX"/>
    <property type="match status" value="2"/>
</dbReference>
<reference evidence="2" key="1">
    <citation type="journal article" date="2012" name="Nature">
        <title>The oyster genome reveals stress adaptation and complexity of shell formation.</title>
        <authorList>
            <person name="Zhang G."/>
            <person name="Fang X."/>
            <person name="Guo X."/>
            <person name="Li L."/>
            <person name="Luo R."/>
            <person name="Xu F."/>
            <person name="Yang P."/>
            <person name="Zhang L."/>
            <person name="Wang X."/>
            <person name="Qi H."/>
            <person name="Xiong Z."/>
            <person name="Que H."/>
            <person name="Xie Y."/>
            <person name="Holland P.W."/>
            <person name="Paps J."/>
            <person name="Zhu Y."/>
            <person name="Wu F."/>
            <person name="Chen Y."/>
            <person name="Wang J."/>
            <person name="Peng C."/>
            <person name="Meng J."/>
            <person name="Yang L."/>
            <person name="Liu J."/>
            <person name="Wen B."/>
            <person name="Zhang N."/>
            <person name="Huang Z."/>
            <person name="Zhu Q."/>
            <person name="Feng Y."/>
            <person name="Mount A."/>
            <person name="Hedgecock D."/>
            <person name="Xu Z."/>
            <person name="Liu Y."/>
            <person name="Domazet-Loso T."/>
            <person name="Du Y."/>
            <person name="Sun X."/>
            <person name="Zhang S."/>
            <person name="Liu B."/>
            <person name="Cheng P."/>
            <person name="Jiang X."/>
            <person name="Li J."/>
            <person name="Fan D."/>
            <person name="Wang W."/>
            <person name="Fu W."/>
            <person name="Wang T."/>
            <person name="Wang B."/>
            <person name="Zhang J."/>
            <person name="Peng Z."/>
            <person name="Li Y."/>
            <person name="Li N."/>
            <person name="Wang J."/>
            <person name="Chen M."/>
            <person name="He Y."/>
            <person name="Tan F."/>
            <person name="Song X."/>
            <person name="Zheng Q."/>
            <person name="Huang R."/>
            <person name="Yang H."/>
            <person name="Du X."/>
            <person name="Chen L."/>
            <person name="Yang M."/>
            <person name="Gaffney P.M."/>
            <person name="Wang S."/>
            <person name="Luo L."/>
            <person name="She Z."/>
            <person name="Ming Y."/>
            <person name="Huang W."/>
            <person name="Zhang S."/>
            <person name="Huang B."/>
            <person name="Zhang Y."/>
            <person name="Qu T."/>
            <person name="Ni P."/>
            <person name="Miao G."/>
            <person name="Wang J."/>
            <person name="Wang Q."/>
            <person name="Steinberg C.E."/>
            <person name="Wang H."/>
            <person name="Li N."/>
            <person name="Qian L."/>
            <person name="Zhang G."/>
            <person name="Li Y."/>
            <person name="Yang H."/>
            <person name="Liu X."/>
            <person name="Wang J."/>
            <person name="Yin Y."/>
            <person name="Wang J."/>
        </authorList>
    </citation>
    <scope>NUCLEOTIDE SEQUENCE [LARGE SCALE GENOMIC DNA]</scope>
    <source>
        <strain evidence="2">05x7-T-G4-1.051#20</strain>
    </source>
</reference>
<dbReference type="HOGENOM" id="CLU_007742_5_1_1"/>
<dbReference type="Gene3D" id="2.120.10.30">
    <property type="entry name" value="TolB, C-terminal domain"/>
    <property type="match status" value="1"/>
</dbReference>
<accession>K1PXB4</accession>
<evidence type="ECO:0000259" key="1">
    <source>
        <dbReference type="PROSITE" id="PS50119"/>
    </source>
</evidence>
<dbReference type="AlphaFoldDB" id="K1PXB4"/>
<sequence>MDPRYSAQDVVCCTLCHTSVAPMYCEVCHIHLCKDCVEKHLTDSSNVHKVVSFKQYCTTLNYPKCRKHPSKLCELHCEKCNIPICAHCITGDHLGHRPIDIFKNFDNRKEDLRRDLQELEKHIHPRYKEIAANIPTQKADLIKNLQKLTTAINKQGDVWHREIDTIISYLRNKVSEMESNHLNVLNKERDEITVNISAITKSITDIKKLLDSKDVCLVSEYTSRNAEFRKLPPKLKVSLPNFRPQEINREKLIEQFGSLSELSFTKEGSYYSMPSEIVDFFQVDQSLMDAPRVITVIDTSEYKKLLSVACHNDEEVWTCGNTNVMKLYNLQKKLVKSIQTKSGNTPEDISVTISGNLVYTDHIERTLNVVKDAEIQTVTRLGEWIPRGVCSSFSGDLLVIMYSEDYKETKVVRFSGSSERQNIQFHDNGQPLFSSCGSISENRNLDICVSDWGAHAIVVVNQYGTPRFTYTGPSSTTTESFIPYGITTDSQSRILTAEFDKNRIHILDQNGQFLRYIDNCDLQGPRGLSVDTMDNIFVAESKTGKVKKIKYTS</sequence>
<dbReference type="SUPFAM" id="SSF63829">
    <property type="entry name" value="Calcium-dependent phosphotriesterase"/>
    <property type="match status" value="1"/>
</dbReference>